<keyword evidence="3" id="KW-1185">Reference proteome</keyword>
<name>A0A1J9RLW6_9EURO</name>
<dbReference type="EMBL" id="LGTZ01000001">
    <property type="protein sequence ID" value="OJD28589.1"/>
    <property type="molecule type" value="Genomic_DNA"/>
</dbReference>
<reference evidence="2 3" key="1">
    <citation type="submission" date="2015-08" db="EMBL/GenBank/DDBJ databases">
        <title>Emmonsia species relationships and genome sequence.</title>
        <authorList>
            <person name="Cuomo C.A."/>
            <person name="Schwartz I.S."/>
            <person name="Kenyon C."/>
            <person name="De Hoog G.S."/>
            <person name="Govender N.P."/>
            <person name="Botha A."/>
            <person name="Moreno L."/>
            <person name="De Vries M."/>
            <person name="Munoz J.F."/>
            <person name="Stielow J.B."/>
        </authorList>
    </citation>
    <scope>NUCLEOTIDE SEQUENCE [LARGE SCALE GENOMIC DNA]</scope>
    <source>
        <strain evidence="2 3">EI222</strain>
    </source>
</reference>
<protein>
    <submittedName>
        <fullName evidence="2">Uncharacterized protein</fullName>
    </submittedName>
</protein>
<gene>
    <name evidence="2" type="ORF">ACJ73_00030</name>
</gene>
<comment type="caution">
    <text evidence="2">The sequence shown here is derived from an EMBL/GenBank/DDBJ whole genome shotgun (WGS) entry which is preliminary data.</text>
</comment>
<dbReference type="VEuPathDB" id="FungiDB:ACJ73_00030"/>
<dbReference type="Proteomes" id="UP000242791">
    <property type="component" value="Unassembled WGS sequence"/>
</dbReference>
<evidence type="ECO:0000256" key="1">
    <source>
        <dbReference type="SAM" id="MobiDB-lite"/>
    </source>
</evidence>
<evidence type="ECO:0000313" key="3">
    <source>
        <dbReference type="Proteomes" id="UP000242791"/>
    </source>
</evidence>
<organism evidence="2 3">
    <name type="scientific">Blastomyces percursus</name>
    <dbReference type="NCBI Taxonomy" id="1658174"/>
    <lineage>
        <taxon>Eukaryota</taxon>
        <taxon>Fungi</taxon>
        <taxon>Dikarya</taxon>
        <taxon>Ascomycota</taxon>
        <taxon>Pezizomycotina</taxon>
        <taxon>Eurotiomycetes</taxon>
        <taxon>Eurotiomycetidae</taxon>
        <taxon>Onygenales</taxon>
        <taxon>Ajellomycetaceae</taxon>
        <taxon>Blastomyces</taxon>
    </lineage>
</organism>
<feature type="region of interest" description="Disordered" evidence="1">
    <location>
        <begin position="1"/>
        <end position="31"/>
    </location>
</feature>
<feature type="compositionally biased region" description="Polar residues" evidence="1">
    <location>
        <begin position="7"/>
        <end position="16"/>
    </location>
</feature>
<proteinExistence type="predicted"/>
<evidence type="ECO:0000313" key="2">
    <source>
        <dbReference type="EMBL" id="OJD28589.1"/>
    </source>
</evidence>
<dbReference type="OrthoDB" id="4206915at2759"/>
<sequence length="189" mass="20523">MSEAKDIQQSVESQGSTEETEETVTATREWDIHQAVDVSIANSAAEELRHSSTSYPAQSSGPHFPFRPLEKVSAVENVVNAWMMSRSNIERVRTKFKRNTTIEQTNLLSAWHPIVINPMPQPGTLRGIAPDKKKVAVVTALGKLSHSNGLFLGKTVEMDSGQDVVFGGEEPITFPGSGGGLAILLLLNI</sequence>
<accession>A0A1J9RLW6</accession>
<dbReference type="AlphaFoldDB" id="A0A1J9RLW6"/>